<proteinExistence type="predicted"/>
<reference evidence="4" key="1">
    <citation type="submission" date="2025-08" db="UniProtKB">
        <authorList>
            <consortium name="RefSeq"/>
        </authorList>
    </citation>
    <scope>IDENTIFICATION</scope>
</reference>
<gene>
    <name evidence="4" type="primary">LOC123731615</name>
</gene>
<dbReference type="RefSeq" id="XP_045567028.1">
    <property type="nucleotide sequence ID" value="XM_045711072.1"/>
</dbReference>
<keyword evidence="3" id="KW-1185">Reference proteome</keyword>
<dbReference type="GeneID" id="123731615"/>
<dbReference type="InterPro" id="IPR057191">
    <property type="entry name" value="DUF7869"/>
</dbReference>
<dbReference type="PANTHER" id="PTHR34415">
    <property type="entry name" value="INTEGRASE CATALYTIC DOMAIN-CONTAINING PROTEIN"/>
    <property type="match status" value="1"/>
</dbReference>
<evidence type="ECO:0000256" key="1">
    <source>
        <dbReference type="SAM" id="MobiDB-lite"/>
    </source>
</evidence>
<dbReference type="Pfam" id="PF25273">
    <property type="entry name" value="DUF7869"/>
    <property type="match status" value="1"/>
</dbReference>
<accession>A0ABM3E7I4</accession>
<dbReference type="Proteomes" id="UP001652741">
    <property type="component" value="Chromosome ssa02"/>
</dbReference>
<feature type="region of interest" description="Disordered" evidence="1">
    <location>
        <begin position="856"/>
        <end position="875"/>
    </location>
</feature>
<protein>
    <recommendedName>
        <fullName evidence="2">DUF7869 domain-containing protein</fullName>
    </recommendedName>
</protein>
<name>A0ABM3E7I4_SALSA</name>
<feature type="domain" description="DUF7869" evidence="2">
    <location>
        <begin position="618"/>
        <end position="795"/>
    </location>
</feature>
<sequence length="875" mass="99707">MSSLNYSPPAKEEVVSWTEKEALGLNIVVKEEEEYITIKAEEDVFRMKREEDEAFTLKEEDDIVKEEREPFGVKEEEVEAFIIKKEEEEAITLKEENEPFGVEEEVEAFRIKKEEEAITLKEEEDITMKKVEEPFGEEEEAISKKENDEDVLGVKEDEEEGMEEETEDLIITNIMENCKSVATGLNNIAALNLAGAIDKDQWGKVVTDYFLEDDRAMLTLSDSENESDDEEIPDLGKNIFIEPDVVESSDDSDGKQTSINSVFLTEEVDDRVLKSVQCPGEADYKEMEKILAFDCKCGGSRKENTEGFCIKQLSTDYIFKLRATMATVTEKEKDLMILMALHTVSVNQSDLTQRAKQAVQTKRKRHRTSYLVKGVPVCRNAFIRVYGISRTRLTLLHQSYKENGLMPPIKKRAGPSKHRLHLKHEDLQRVVNFINNFAEDNAIVLPGRHQGHKHFGGKLLPSHVTKAAVWHLYKESMTTLELRAVRLPSFRNLWRKLLSHISSTKSRTDLCWQCHRNNNYQVFESANLPEAVKSAKLKKQEEHLLLVQSERSVYQKMVADCKTTCQDLQLSLGGPTEPASKDIRMHYSFGFAQQVHYPSDPMQPGPIYFLTPRKCGLFGVCCEGIPQQVNYLIDEGMSSSKGSSTVINYMHHFFTNYGVGETRVDLNCDNGSGQNKNKFVLWYCAWRTMHNLHHSLDLHFLITGHTKFAPDWFFSLIKQRFRKTRVNTLSEIAGVVKDSTVTGVSIPQLVGLEDGTVLMESYGWQQHLTPFFRPLPQIKQYQHFSFDALEPGVVVAKEHSDSVGTRFQLLRNADILPPIDGLPVQAPPGLDTARQTYLFEKIREFCDEDAMDITCPAPKSRAGQKRGVDWGKSSQ</sequence>
<evidence type="ECO:0000313" key="3">
    <source>
        <dbReference type="Proteomes" id="UP001652741"/>
    </source>
</evidence>
<evidence type="ECO:0000259" key="2">
    <source>
        <dbReference type="Pfam" id="PF25273"/>
    </source>
</evidence>
<evidence type="ECO:0000313" key="4">
    <source>
        <dbReference type="RefSeq" id="XP_045567028.1"/>
    </source>
</evidence>
<dbReference type="PANTHER" id="PTHR34415:SF1">
    <property type="entry name" value="INTEGRASE CATALYTIC DOMAIN-CONTAINING PROTEIN"/>
    <property type="match status" value="1"/>
</dbReference>
<organism evidence="3 4">
    <name type="scientific">Salmo salar</name>
    <name type="common">Atlantic salmon</name>
    <dbReference type="NCBI Taxonomy" id="8030"/>
    <lineage>
        <taxon>Eukaryota</taxon>
        <taxon>Metazoa</taxon>
        <taxon>Chordata</taxon>
        <taxon>Craniata</taxon>
        <taxon>Vertebrata</taxon>
        <taxon>Euteleostomi</taxon>
        <taxon>Actinopterygii</taxon>
        <taxon>Neopterygii</taxon>
        <taxon>Teleostei</taxon>
        <taxon>Protacanthopterygii</taxon>
        <taxon>Salmoniformes</taxon>
        <taxon>Salmonidae</taxon>
        <taxon>Salmoninae</taxon>
        <taxon>Salmo</taxon>
    </lineage>
</organism>